<dbReference type="HOGENOM" id="CLU_2369523_0_0_6"/>
<feature type="transmembrane region" description="Helical" evidence="1">
    <location>
        <begin position="12"/>
        <end position="33"/>
    </location>
</feature>
<organism evidence="2 3">
    <name type="scientific">Marinobacter nanhaiticus D15-8W</name>
    <dbReference type="NCBI Taxonomy" id="626887"/>
    <lineage>
        <taxon>Bacteria</taxon>
        <taxon>Pseudomonadati</taxon>
        <taxon>Pseudomonadota</taxon>
        <taxon>Gammaproteobacteria</taxon>
        <taxon>Pseudomonadales</taxon>
        <taxon>Marinobacteraceae</taxon>
        <taxon>Marinobacter</taxon>
    </lineage>
</organism>
<dbReference type="Proteomes" id="UP000013165">
    <property type="component" value="Unassembled WGS sequence"/>
</dbReference>
<feature type="transmembrane region" description="Helical" evidence="1">
    <location>
        <begin position="39"/>
        <end position="65"/>
    </location>
</feature>
<feature type="transmembrane region" description="Helical" evidence="1">
    <location>
        <begin position="72"/>
        <end position="94"/>
    </location>
</feature>
<dbReference type="RefSeq" id="WP_004580326.1">
    <property type="nucleotide sequence ID" value="NZ_AP028878.1"/>
</dbReference>
<keyword evidence="3" id="KW-1185">Reference proteome</keyword>
<evidence type="ECO:0000313" key="2">
    <source>
        <dbReference type="EMBL" id="ENO16036.1"/>
    </source>
</evidence>
<protein>
    <submittedName>
        <fullName evidence="2">Uncharacterized protein</fullName>
    </submittedName>
</protein>
<proteinExistence type="predicted"/>
<reference evidence="2 3" key="1">
    <citation type="journal article" date="2013" name="Genome Announc.">
        <title>Genome Sequence of the Polycyclic Aromatic Hydrocarbon-Degrading Bacterium Strain Marinobacter nanhaiticus D15-8WT.</title>
        <authorList>
            <person name="Cui Z."/>
            <person name="Gao W."/>
            <person name="Li Q."/>
            <person name="Xu G."/>
            <person name="Zheng L."/>
        </authorList>
    </citation>
    <scope>NUCLEOTIDE SEQUENCE [LARGE SCALE GENOMIC DNA]</scope>
    <source>
        <strain evidence="2 3">D15-8W</strain>
    </source>
</reference>
<keyword evidence="1" id="KW-1133">Transmembrane helix</keyword>
<sequence>MKTPSEQIVKYWLVSQGCFAVAFVASLVSHILLPDIVPSFIVSFLTQLVFFYFWGGSMIAYGYFVYDKSGSFLNLILFEVLIIIIFTFSVHAFLQ</sequence>
<accession>N6WWP6</accession>
<keyword evidence="1" id="KW-0472">Membrane</keyword>
<dbReference type="AlphaFoldDB" id="N6WWP6"/>
<gene>
    <name evidence="2" type="ORF">J057_11806</name>
</gene>
<evidence type="ECO:0000256" key="1">
    <source>
        <dbReference type="SAM" id="Phobius"/>
    </source>
</evidence>
<name>N6WWP6_9GAMM</name>
<comment type="caution">
    <text evidence="2">The sequence shown here is derived from an EMBL/GenBank/DDBJ whole genome shotgun (WGS) entry which is preliminary data.</text>
</comment>
<keyword evidence="1" id="KW-0812">Transmembrane</keyword>
<evidence type="ECO:0000313" key="3">
    <source>
        <dbReference type="Proteomes" id="UP000013165"/>
    </source>
</evidence>
<dbReference type="EMBL" id="APLQ01000011">
    <property type="protein sequence ID" value="ENO16036.1"/>
    <property type="molecule type" value="Genomic_DNA"/>
</dbReference>